<feature type="compositionally biased region" description="Low complexity" evidence="1">
    <location>
        <begin position="213"/>
        <end position="222"/>
    </location>
</feature>
<reference evidence="2 3" key="2">
    <citation type="journal article" date="2011" name="Genome Res.">
        <title>Chromosome and gene copy number variation allow major structural change between species and strains of Leishmania.</title>
        <authorList>
            <person name="Rogers M.B."/>
            <person name="Hilley J.D."/>
            <person name="Dickens N.J."/>
            <person name="Wilkes J."/>
            <person name="Bates P.A."/>
            <person name="Depledge D.P."/>
            <person name="Harris D."/>
            <person name="Her Y."/>
            <person name="Herzyk P."/>
            <person name="Imamura H."/>
            <person name="Otto T.D."/>
            <person name="Sanders M."/>
            <person name="Seeger K."/>
            <person name="Dujardin J.C."/>
            <person name="Berriman M."/>
            <person name="Smith D.F."/>
            <person name="Hertz-Fowler C."/>
            <person name="Mottram J.C."/>
        </authorList>
    </citation>
    <scope>NUCLEOTIDE SEQUENCE [LARGE SCALE GENOMIC DNA]</scope>
    <source>
        <strain evidence="2 3">MHOM/BR/75/M2904</strain>
    </source>
</reference>
<dbReference type="InParanoid" id="A4HBY3"/>
<evidence type="ECO:0000313" key="3">
    <source>
        <dbReference type="Proteomes" id="UP000007258"/>
    </source>
</evidence>
<feature type="region of interest" description="Disordered" evidence="1">
    <location>
        <begin position="339"/>
        <end position="426"/>
    </location>
</feature>
<keyword evidence="3" id="KW-1185">Reference proteome</keyword>
<name>A4HBY3_LEIBR</name>
<proteinExistence type="predicted"/>
<dbReference type="OMA" id="QRTNGFY"/>
<feature type="region of interest" description="Disordered" evidence="1">
    <location>
        <begin position="165"/>
        <end position="266"/>
    </location>
</feature>
<feature type="region of interest" description="Disordered" evidence="1">
    <location>
        <begin position="717"/>
        <end position="742"/>
    </location>
</feature>
<dbReference type="EMBL" id="FR798996">
    <property type="protein sequence ID" value="CAM38928.1"/>
    <property type="molecule type" value="Genomic_DNA"/>
</dbReference>
<evidence type="ECO:0000313" key="2">
    <source>
        <dbReference type="EMBL" id="CAM38928.1"/>
    </source>
</evidence>
<dbReference type="VEuPathDB" id="TriTrypDB:LbrM.21.1480"/>
<feature type="compositionally biased region" description="Low complexity" evidence="1">
    <location>
        <begin position="384"/>
        <end position="399"/>
    </location>
</feature>
<feature type="compositionally biased region" description="Low complexity" evidence="1">
    <location>
        <begin position="672"/>
        <end position="687"/>
    </location>
</feature>
<gene>
    <name evidence="2" type="ORF">LBRM_21_1480</name>
</gene>
<feature type="region of interest" description="Disordered" evidence="1">
    <location>
        <begin position="279"/>
        <end position="314"/>
    </location>
</feature>
<dbReference type="KEGG" id="lbz:LBRM_21_1480"/>
<accession>A4HBY3</accession>
<dbReference type="GeneID" id="5415413"/>
<sequence>MLCDCCHRTLHYSSFSSLFFFGGISPTLPLSLSPRPPSLYLRWRTCNTVPHAHRAEQISRDTLCWGTRARLHGCGTGLSLSLLCRCGVPCQPCPGGVCLAWWCSLLRCRVHHPPAHSCSCYTAAGLSGDLVGPYFPFSILTSVAPLFGSSALMFMLMPHAFSPCGPSSGPSPQQHRHSGASGRRLAPLPPPLRTAPHQQGSAARAARDPTPPLSSALSSSSSTVIARGSAGSSSDPHRDGQHRLPPLPQLDSRTRHDAPPALPKRTVVGASVRRLFAGTAPAKRASRSGKSAGEVLVDDSTTTRPSSGETQRQLGLAVARQSMPQGLPKPRPLALQRRSGRAFGSGPAEFGKSRVAGTTPIDAVRLQPPAHPERNGQRHTSSGASLSTAANDAAATRSAPVGVPGAGCRPSAEQQNQQQRASNNPPYALQDMNELVFTDPQNWKTEEELPGVVWSLLEGVALEAPYTSDLWTQAYVCPAGLLQAPKGNASVLPAMCLHREGQQRTNGFYACVRCGTPVCDPSHQVIPASGSLRGIAVFDALNMSGVELRVAMPTVLDKAARLSREGCSSLTSIRVAISHDRLEGAAELDATAGGLRFLVHCRHCNGCLGAMLLGEVKCAPSADAPRPSVLAVTSAAPPATALFCANSVCLEYMPYRTHTRLDQAILDKPTSDSEAGSSGRRGGRASMLGGASAAVSVEPGATLGSLFIPQPRSVAWGVGEGVDGDRSGKQGGTSYAGDDTSLDSLLEELNPYGDSAPISSSDDSDD</sequence>
<evidence type="ECO:0000256" key="1">
    <source>
        <dbReference type="SAM" id="MobiDB-lite"/>
    </source>
</evidence>
<dbReference type="RefSeq" id="XP_001564851.1">
    <property type="nucleotide sequence ID" value="XM_001564801.1"/>
</dbReference>
<reference evidence="2 3" key="1">
    <citation type="journal article" date="2007" name="Nat. Genet.">
        <title>Comparative genomic analysis of three Leishmania species that cause diverse human disease.</title>
        <authorList>
            <person name="Peacock C.S."/>
            <person name="Seeger K."/>
            <person name="Harris D."/>
            <person name="Murphy L."/>
            <person name="Ruiz J.C."/>
            <person name="Quail M.A."/>
            <person name="Peters N."/>
            <person name="Adlem E."/>
            <person name="Tivey A."/>
            <person name="Aslett M."/>
            <person name="Kerhornou A."/>
            <person name="Ivens A."/>
            <person name="Fraser A."/>
            <person name="Rajandream M.A."/>
            <person name="Carver T."/>
            <person name="Norbertczak H."/>
            <person name="Chillingworth T."/>
            <person name="Hance Z."/>
            <person name="Jagels K."/>
            <person name="Moule S."/>
            <person name="Ormond D."/>
            <person name="Rutter S."/>
            <person name="Squares R."/>
            <person name="Whitehead S."/>
            <person name="Rabbinowitsch E."/>
            <person name="Arrowsmith C."/>
            <person name="White B."/>
            <person name="Thurston S."/>
            <person name="Bringaud F."/>
            <person name="Baldauf S.L."/>
            <person name="Faulconbridge A."/>
            <person name="Jeffares D."/>
            <person name="Depledge D.P."/>
            <person name="Oyola S.O."/>
            <person name="Hilley J.D."/>
            <person name="Brito L.O."/>
            <person name="Tosi L.R."/>
            <person name="Barrell B."/>
            <person name="Cruz A.K."/>
            <person name="Mottram J.C."/>
            <person name="Smith D.F."/>
            <person name="Berriman M."/>
        </authorList>
    </citation>
    <scope>NUCLEOTIDE SEQUENCE [LARGE SCALE GENOMIC DNA]</scope>
    <source>
        <strain evidence="2 3">MHOM/BR/75/M2904</strain>
    </source>
</reference>
<feature type="region of interest" description="Disordered" evidence="1">
    <location>
        <begin position="665"/>
        <end position="687"/>
    </location>
</feature>
<organism evidence="2 3">
    <name type="scientific">Leishmania braziliensis</name>
    <dbReference type="NCBI Taxonomy" id="5660"/>
    <lineage>
        <taxon>Eukaryota</taxon>
        <taxon>Discoba</taxon>
        <taxon>Euglenozoa</taxon>
        <taxon>Kinetoplastea</taxon>
        <taxon>Metakinetoplastina</taxon>
        <taxon>Trypanosomatida</taxon>
        <taxon>Trypanosomatidae</taxon>
        <taxon>Leishmaniinae</taxon>
        <taxon>Leishmania</taxon>
        <taxon>Leishmania braziliensis species complex</taxon>
    </lineage>
</organism>
<feature type="compositionally biased region" description="Polar residues" evidence="1">
    <location>
        <begin position="299"/>
        <end position="313"/>
    </location>
</feature>
<dbReference type="Proteomes" id="UP000007258">
    <property type="component" value="Chromosome 21"/>
</dbReference>
<dbReference type="Gene3D" id="2.170.150.20">
    <property type="entry name" value="Peptide methionine sulfoxide reductase"/>
    <property type="match status" value="1"/>
</dbReference>
<protein>
    <submittedName>
        <fullName evidence="2">Uncharacterized protein</fullName>
    </submittedName>
</protein>
<feature type="compositionally biased region" description="Polar residues" evidence="1">
    <location>
        <begin position="412"/>
        <end position="425"/>
    </location>
</feature>
<dbReference type="AlphaFoldDB" id="A4HBY3"/>